<dbReference type="EMBL" id="FNOJ01000016">
    <property type="protein sequence ID" value="SDW82001.1"/>
    <property type="molecule type" value="Genomic_DNA"/>
</dbReference>
<dbReference type="STRING" id="89784.SAMN04489725_1166"/>
<dbReference type="AlphaFoldDB" id="A0A1H2WN34"/>
<evidence type="ECO:0000313" key="3">
    <source>
        <dbReference type="Proteomes" id="UP000182589"/>
    </source>
</evidence>
<accession>A0A1H2WN34</accession>
<dbReference type="Proteomes" id="UP000182589">
    <property type="component" value="Unassembled WGS sequence"/>
</dbReference>
<feature type="transmembrane region" description="Helical" evidence="1">
    <location>
        <begin position="33"/>
        <end position="56"/>
    </location>
</feature>
<gene>
    <name evidence="2" type="ORF">SAMN04489725_1166</name>
</gene>
<keyword evidence="1" id="KW-0812">Transmembrane</keyword>
<evidence type="ECO:0000313" key="2">
    <source>
        <dbReference type="EMBL" id="SDW82001.1"/>
    </source>
</evidence>
<keyword evidence="1" id="KW-1133">Transmembrane helix</keyword>
<evidence type="ECO:0000256" key="1">
    <source>
        <dbReference type="SAM" id="Phobius"/>
    </source>
</evidence>
<reference evidence="3" key="1">
    <citation type="submission" date="2016-10" db="EMBL/GenBank/DDBJ databases">
        <authorList>
            <person name="Varghese N."/>
        </authorList>
    </citation>
    <scope>NUCLEOTIDE SEQUENCE [LARGE SCALE GENOMIC DNA]</scope>
    <source>
        <strain evidence="3">DSM 12489</strain>
    </source>
</reference>
<keyword evidence="3" id="KW-1185">Reference proteome</keyword>
<keyword evidence="1" id="KW-0472">Membrane</keyword>
<proteinExistence type="predicted"/>
<name>A0A1H2WN34_9BACL</name>
<sequence>MKVTDLEIGRFGMQYMERYIYTHQPEDIPPASVLLGVLVFIVSGFILCKIIDWVIFIKYPKIKKTNDLVTPLKGEY</sequence>
<protein>
    <submittedName>
        <fullName evidence="2">Uncharacterized protein</fullName>
    </submittedName>
</protein>
<organism evidence="2 3">
    <name type="scientific">Alicyclobacillus hesperidum</name>
    <dbReference type="NCBI Taxonomy" id="89784"/>
    <lineage>
        <taxon>Bacteria</taxon>
        <taxon>Bacillati</taxon>
        <taxon>Bacillota</taxon>
        <taxon>Bacilli</taxon>
        <taxon>Bacillales</taxon>
        <taxon>Alicyclobacillaceae</taxon>
        <taxon>Alicyclobacillus</taxon>
    </lineage>
</organism>